<feature type="transmembrane region" description="Helical" evidence="1">
    <location>
        <begin position="17"/>
        <end position="34"/>
    </location>
</feature>
<protein>
    <submittedName>
        <fullName evidence="2">Uncharacterized protein</fullName>
    </submittedName>
</protein>
<keyword evidence="1" id="KW-0472">Membrane</keyword>
<accession>A0ABP0Z0Z2</accession>
<keyword evidence="1" id="KW-1133">Transmembrane helix</keyword>
<keyword evidence="3" id="KW-1185">Reference proteome</keyword>
<keyword evidence="1" id="KW-0812">Transmembrane</keyword>
<gene>
    <name evidence="2" type="ORF">CITCOLO1_LOCUS16861</name>
</gene>
<organism evidence="2 3">
    <name type="scientific">Citrullus colocynthis</name>
    <name type="common">colocynth</name>
    <dbReference type="NCBI Taxonomy" id="252529"/>
    <lineage>
        <taxon>Eukaryota</taxon>
        <taxon>Viridiplantae</taxon>
        <taxon>Streptophyta</taxon>
        <taxon>Embryophyta</taxon>
        <taxon>Tracheophyta</taxon>
        <taxon>Spermatophyta</taxon>
        <taxon>Magnoliopsida</taxon>
        <taxon>eudicotyledons</taxon>
        <taxon>Gunneridae</taxon>
        <taxon>Pentapetalae</taxon>
        <taxon>rosids</taxon>
        <taxon>fabids</taxon>
        <taxon>Cucurbitales</taxon>
        <taxon>Cucurbitaceae</taxon>
        <taxon>Benincaseae</taxon>
        <taxon>Citrullus</taxon>
    </lineage>
</organism>
<name>A0ABP0Z0Z2_9ROSI</name>
<dbReference type="Proteomes" id="UP001642487">
    <property type="component" value="Chromosome 6"/>
</dbReference>
<evidence type="ECO:0000313" key="2">
    <source>
        <dbReference type="EMBL" id="CAK9324620.1"/>
    </source>
</evidence>
<evidence type="ECO:0000313" key="3">
    <source>
        <dbReference type="Proteomes" id="UP001642487"/>
    </source>
</evidence>
<evidence type="ECO:0000256" key="1">
    <source>
        <dbReference type="SAM" id="Phobius"/>
    </source>
</evidence>
<dbReference type="EMBL" id="OZ021740">
    <property type="protein sequence ID" value="CAK9324620.1"/>
    <property type="molecule type" value="Genomic_DNA"/>
</dbReference>
<reference evidence="2 3" key="1">
    <citation type="submission" date="2024-03" db="EMBL/GenBank/DDBJ databases">
        <authorList>
            <person name="Gkanogiannis A."/>
            <person name="Becerra Lopez-Lavalle L."/>
        </authorList>
    </citation>
    <scope>NUCLEOTIDE SEQUENCE [LARGE SCALE GENOMIC DNA]</scope>
</reference>
<sequence>MMLMFYHTTHIHNTRKLMVYIFLCASYLSVIYFNNQQSVCRFWPLFGTVSYEITLLHSEAFFFFDGFPPKSVI</sequence>
<proteinExistence type="predicted"/>